<evidence type="ECO:0000313" key="2">
    <source>
        <dbReference type="EMBL" id="NBH62465.1"/>
    </source>
</evidence>
<dbReference type="GO" id="GO:0050355">
    <property type="term" value="F:inorganic triphosphate phosphatase activity"/>
    <property type="evidence" value="ECO:0007669"/>
    <property type="project" value="InterPro"/>
</dbReference>
<proteinExistence type="predicted"/>
<dbReference type="PANTHER" id="PTHR39569:SF1">
    <property type="entry name" value="INORGANIC TRIPHOSPHATASE"/>
    <property type="match status" value="1"/>
</dbReference>
<dbReference type="PROSITE" id="PS51707">
    <property type="entry name" value="CYTH"/>
    <property type="match status" value="1"/>
</dbReference>
<name>A0A845QMQ0_9FIRM</name>
<protein>
    <submittedName>
        <fullName evidence="2">CYTH domain-containing protein</fullName>
    </submittedName>
</protein>
<keyword evidence="3" id="KW-1185">Reference proteome</keyword>
<dbReference type="SMART" id="SM01118">
    <property type="entry name" value="CYTH"/>
    <property type="match status" value="1"/>
</dbReference>
<feature type="domain" description="CYTH" evidence="1">
    <location>
        <begin position="1"/>
        <end position="205"/>
    </location>
</feature>
<dbReference type="CDD" id="cd07756">
    <property type="entry name" value="CYTH-like_Pase_CHAD"/>
    <property type="match status" value="1"/>
</dbReference>
<dbReference type="GO" id="GO:0046872">
    <property type="term" value="F:metal ion binding"/>
    <property type="evidence" value="ECO:0007669"/>
    <property type="project" value="TreeGrafter"/>
</dbReference>
<organism evidence="2 3">
    <name type="scientific">Anaerotruncus colihominis</name>
    <dbReference type="NCBI Taxonomy" id="169435"/>
    <lineage>
        <taxon>Bacteria</taxon>
        <taxon>Bacillati</taxon>
        <taxon>Bacillota</taxon>
        <taxon>Clostridia</taxon>
        <taxon>Eubacteriales</taxon>
        <taxon>Oscillospiraceae</taxon>
        <taxon>Anaerotruncus</taxon>
    </lineage>
</organism>
<dbReference type="Gene3D" id="2.40.320.10">
    <property type="entry name" value="Hypothetical Protein Pfu-838710-001"/>
    <property type="match status" value="1"/>
</dbReference>
<dbReference type="PANTHER" id="PTHR39569">
    <property type="entry name" value="INORGANIC TRIPHOSPHATASE"/>
    <property type="match status" value="1"/>
</dbReference>
<dbReference type="Proteomes" id="UP000446866">
    <property type="component" value="Unassembled WGS sequence"/>
</dbReference>
<dbReference type="EMBL" id="QXWK01000025">
    <property type="protein sequence ID" value="NBH62465.1"/>
    <property type="molecule type" value="Genomic_DNA"/>
</dbReference>
<dbReference type="InterPro" id="IPR033469">
    <property type="entry name" value="CYTH-like_dom_sf"/>
</dbReference>
<accession>A0A845QMQ0</accession>
<dbReference type="AlphaFoldDB" id="A0A845QMQ0"/>
<comment type="caution">
    <text evidence="2">The sequence shown here is derived from an EMBL/GenBank/DDBJ whole genome shotgun (WGS) entry which is preliminary data.</text>
</comment>
<sequence>MEIELKYAVKDEEVIKKILHDPYLESIKDKDTEEELEMHAVYFDTEDRRLFREGIAFRVRKEGSKLIATLKWNGSSDEGMHKREEINVPVDDESKLTIPDIQIFDQSEMCQVLVDLVGKRTLVPLMDIYFVRRQVRIDTGRSISELSIDVGKIICGENTAPISEMEIELYSGDEEDMIALGQRISAKYDLLAEDRSKYKRGLDLI</sequence>
<evidence type="ECO:0000313" key="3">
    <source>
        <dbReference type="Proteomes" id="UP000446866"/>
    </source>
</evidence>
<evidence type="ECO:0000259" key="1">
    <source>
        <dbReference type="PROSITE" id="PS51707"/>
    </source>
</evidence>
<dbReference type="SUPFAM" id="SSF55154">
    <property type="entry name" value="CYTH-like phosphatases"/>
    <property type="match status" value="1"/>
</dbReference>
<dbReference type="InterPro" id="IPR039013">
    <property type="entry name" value="YgiF"/>
</dbReference>
<dbReference type="Pfam" id="PF01928">
    <property type="entry name" value="CYTH"/>
    <property type="match status" value="1"/>
</dbReference>
<dbReference type="InterPro" id="IPR023577">
    <property type="entry name" value="CYTH_domain"/>
</dbReference>
<gene>
    <name evidence="2" type="ORF">D0435_12480</name>
</gene>
<reference evidence="2 3" key="1">
    <citation type="submission" date="2018-08" db="EMBL/GenBank/DDBJ databases">
        <title>Murine metabolic-syndrome-specific gut microbial biobank.</title>
        <authorList>
            <person name="Liu C."/>
        </authorList>
    </citation>
    <scope>NUCLEOTIDE SEQUENCE [LARGE SCALE GENOMIC DNA]</scope>
    <source>
        <strain evidence="2 3">28</strain>
    </source>
</reference>
<dbReference type="RefSeq" id="WP_160202753.1">
    <property type="nucleotide sequence ID" value="NZ_QXWK01000025.1"/>
</dbReference>